<dbReference type="Proteomes" id="UP001642484">
    <property type="component" value="Unassembled WGS sequence"/>
</dbReference>
<evidence type="ECO:0000313" key="3">
    <source>
        <dbReference type="Proteomes" id="UP001642484"/>
    </source>
</evidence>
<proteinExistence type="predicted"/>
<evidence type="ECO:0000313" key="2">
    <source>
        <dbReference type="EMBL" id="CAK9109941.1"/>
    </source>
</evidence>
<keyword evidence="3" id="KW-1185">Reference proteome</keyword>
<accession>A0ABP0SC63</accession>
<keyword evidence="1" id="KW-0472">Membrane</keyword>
<feature type="transmembrane region" description="Helical" evidence="1">
    <location>
        <begin position="12"/>
        <end position="32"/>
    </location>
</feature>
<protein>
    <submittedName>
        <fullName evidence="2">Uncharacterized protein</fullName>
    </submittedName>
</protein>
<organism evidence="2 3">
    <name type="scientific">Durusdinium trenchii</name>
    <dbReference type="NCBI Taxonomy" id="1381693"/>
    <lineage>
        <taxon>Eukaryota</taxon>
        <taxon>Sar</taxon>
        <taxon>Alveolata</taxon>
        <taxon>Dinophyceae</taxon>
        <taxon>Suessiales</taxon>
        <taxon>Symbiodiniaceae</taxon>
        <taxon>Durusdinium</taxon>
    </lineage>
</organism>
<evidence type="ECO:0000256" key="1">
    <source>
        <dbReference type="SAM" id="Phobius"/>
    </source>
</evidence>
<keyword evidence="1" id="KW-1133">Transmembrane helix</keyword>
<sequence length="781" mass="87732">MTPPEFDALVKRLIALQTPKVVVLLVLLVWWLDLPKEEENPYQVLEFFSGVGRIAALSKLGGLRSAAVDIVNGEEVLDASTKDLFDSDTLVAVQDPYGEIIAYEDAFVKTCRKKAQLISEDDLFVDGQFMSEQDMIDEGFKEPRIAGIKAECAQHAGSIRQQDEFTSLFKEARKWCLVDGILALEGVRRSFEPQHESCAPAVSLAQHADALQEELEDHEPLPLSTTGVLGCQHKNSSRQYKRVVARKIPTSYHQFEENGGTVRLPYLKPTDMLKYLLSNEPWILLGGLEPGQEAEDMLATFWRLYKSEHSTHAVYKMAEENRLSLSQTIPVFLHGDGGRTQKKAPLEVVSFRPALGLDTEINNFGCTCNPSTVYCGDCKLDPLAQRLNNRNHSYLTHFLIFAFPSKKFKSTPGLFKSMLDAASMDLRAACCDGISVGNSLYHVAVLGMAGDMEYHTKSGTLNRSYQNVGSRNFLRCCAECWAGDIRYPFEDVSTCPAWLSTLYNSPPWTQTPPFKHIPFEDWNTGAAGRFFKKDPMHIFRLGIARNFIGSTIVLFCLEGVWDSPGDSLAIDNRLIRAWSSFALWCDANNVTCGAIRSFSKAALHMPRLGVFPFIGGKASDSIYLLKWLKFVSGLEGVANPTSTLFPLVLKAAVQGLNFQCIHRHGLWLPVGCRDRIIRYARDFVQSYAWLAQYAYQRNLQLYGMVPKLHAMHHFPVQLGLQHGNSFCANPALFDCSSSEDFVGRISRQSRRVSNVNVVENTILAYRVKSKMIIKRFKRKKQ</sequence>
<reference evidence="2 3" key="1">
    <citation type="submission" date="2024-02" db="EMBL/GenBank/DDBJ databases">
        <authorList>
            <person name="Chen Y."/>
            <person name="Shah S."/>
            <person name="Dougan E. K."/>
            <person name="Thang M."/>
            <person name="Chan C."/>
        </authorList>
    </citation>
    <scope>NUCLEOTIDE SEQUENCE [LARGE SCALE GENOMIC DNA]</scope>
</reference>
<dbReference type="EMBL" id="CAXAMN010027295">
    <property type="protein sequence ID" value="CAK9109941.1"/>
    <property type="molecule type" value="Genomic_DNA"/>
</dbReference>
<keyword evidence="1" id="KW-0812">Transmembrane</keyword>
<name>A0ABP0SC63_9DINO</name>
<gene>
    <name evidence="2" type="ORF">CCMP2556_LOCUS51146</name>
</gene>
<comment type="caution">
    <text evidence="2">The sequence shown here is derived from an EMBL/GenBank/DDBJ whole genome shotgun (WGS) entry which is preliminary data.</text>
</comment>